<evidence type="ECO:0000313" key="2">
    <source>
        <dbReference type="EMBL" id="AWK03527.1"/>
    </source>
</evidence>
<feature type="transmembrane region" description="Helical" evidence="1">
    <location>
        <begin position="32"/>
        <end position="52"/>
    </location>
</feature>
<sequence>MIIPLIIIVIIYLIHLTNKKAKVKVDTTKHSIIRIAVLIVAILLIVLLLYIFEGRSGMLGAFYGSYYFFGAWLFYLLVETISFYILKQNKLAQSSLLLLLISAFIVGMGTFVFFNSLH</sequence>
<dbReference type="OrthoDB" id="1496130at2"/>
<keyword evidence="3" id="KW-1185">Reference proteome</keyword>
<dbReference type="AlphaFoldDB" id="A0A2S1YHH7"/>
<accession>A0A2S1YHH7</accession>
<name>A0A2S1YHH7_9FLAO</name>
<organism evidence="2 3">
    <name type="scientific">Flavobacterium crocinum</name>
    <dbReference type="NCBI Taxonomy" id="2183896"/>
    <lineage>
        <taxon>Bacteria</taxon>
        <taxon>Pseudomonadati</taxon>
        <taxon>Bacteroidota</taxon>
        <taxon>Flavobacteriia</taxon>
        <taxon>Flavobacteriales</taxon>
        <taxon>Flavobacteriaceae</taxon>
        <taxon>Flavobacterium</taxon>
    </lineage>
</organism>
<evidence type="ECO:0000256" key="1">
    <source>
        <dbReference type="SAM" id="Phobius"/>
    </source>
</evidence>
<evidence type="ECO:0000313" key="3">
    <source>
        <dbReference type="Proteomes" id="UP000245250"/>
    </source>
</evidence>
<dbReference type="Proteomes" id="UP000245250">
    <property type="component" value="Chromosome"/>
</dbReference>
<dbReference type="EMBL" id="CP029255">
    <property type="protein sequence ID" value="AWK03527.1"/>
    <property type="molecule type" value="Genomic_DNA"/>
</dbReference>
<gene>
    <name evidence="2" type="ORF">HYN56_04535</name>
</gene>
<dbReference type="KEGG" id="fcr:HYN56_04535"/>
<proteinExistence type="predicted"/>
<keyword evidence="1" id="KW-0472">Membrane</keyword>
<dbReference type="RefSeq" id="WP_109191092.1">
    <property type="nucleotide sequence ID" value="NZ_CP029255.1"/>
</dbReference>
<feature type="transmembrane region" description="Helical" evidence="1">
    <location>
        <begin position="64"/>
        <end position="84"/>
    </location>
</feature>
<protein>
    <submittedName>
        <fullName evidence="2">Uncharacterized protein</fullName>
    </submittedName>
</protein>
<keyword evidence="1" id="KW-0812">Transmembrane</keyword>
<keyword evidence="1" id="KW-1133">Transmembrane helix</keyword>
<reference evidence="2 3" key="1">
    <citation type="submission" date="2018-05" db="EMBL/GenBank/DDBJ databases">
        <title>Genome sequencing of Flavobacterium sp. HYN0056.</title>
        <authorList>
            <person name="Yi H."/>
            <person name="Baek C."/>
        </authorList>
    </citation>
    <scope>NUCLEOTIDE SEQUENCE [LARGE SCALE GENOMIC DNA]</scope>
    <source>
        <strain evidence="2 3">HYN0056</strain>
    </source>
</reference>
<feature type="transmembrane region" description="Helical" evidence="1">
    <location>
        <begin position="96"/>
        <end position="114"/>
    </location>
</feature>